<feature type="compositionally biased region" description="Basic residues" evidence="8">
    <location>
        <begin position="67"/>
        <end position="78"/>
    </location>
</feature>
<keyword evidence="9" id="KW-0934">Plastid</keyword>
<evidence type="ECO:0000256" key="3">
    <source>
        <dbReference type="ARBA" id="ARBA00022884"/>
    </source>
</evidence>
<keyword evidence="5" id="KW-0687">Ribonucleoprotein</keyword>
<proteinExistence type="inferred from homology"/>
<feature type="region of interest" description="Disordered" evidence="8">
    <location>
        <begin position="62"/>
        <end position="86"/>
    </location>
</feature>
<dbReference type="NCBIfam" id="TIGR03953">
    <property type="entry name" value="rplD_bact"/>
    <property type="match status" value="1"/>
</dbReference>
<evidence type="ECO:0000256" key="7">
    <source>
        <dbReference type="ARBA" id="ARBA00035387"/>
    </source>
</evidence>
<reference evidence="9" key="1">
    <citation type="submission" date="2018-02" db="EMBL/GenBank/DDBJ databases">
        <title>The complete organellar genomes of Fucus spiralis (Fucaeae, Phaeophyceae) from California, USA.</title>
        <authorList>
            <person name="Hughey J.R."/>
        </authorList>
    </citation>
    <scope>NUCLEOTIDE SEQUENCE</scope>
</reference>
<dbReference type="Gene3D" id="3.40.1370.10">
    <property type="match status" value="1"/>
</dbReference>
<evidence type="ECO:0000256" key="4">
    <source>
        <dbReference type="ARBA" id="ARBA00022980"/>
    </source>
</evidence>
<evidence type="ECO:0000313" key="9">
    <source>
        <dbReference type="EMBL" id="AVZ00674.1"/>
    </source>
</evidence>
<dbReference type="GO" id="GO:0005840">
    <property type="term" value="C:ribosome"/>
    <property type="evidence" value="ECO:0007669"/>
    <property type="project" value="UniProtKB-KW"/>
</dbReference>
<sequence length="215" mass="24399">MISEKTLTFPIKLLTGNESKDKITLTLKVKDANETNNYVIHRAYLTQRLNERQGTASTLTRAEVRGGGRKPWRQKGMGRARAGSNRSPLWKGGGVSFGPKPKLYSNKINRKEWKLGLRSLLISKQNNIIIVDNLNITEYKTKNIIKILKIFNINLSEKTLFILPKIEKNLLRSTNNIKTIKLTIASNLNLKQILLAKNLLVTKDSLKIIEDTYNG</sequence>
<keyword evidence="3" id="KW-0694">RNA-binding</keyword>
<protein>
    <recommendedName>
        <fullName evidence="6">Large ribosomal subunit protein uL4c</fullName>
    </recommendedName>
    <alternativeName>
        <fullName evidence="7">50S ribosomal protein L4, chloroplastic</fullName>
    </alternativeName>
</protein>
<dbReference type="GO" id="GO:0006412">
    <property type="term" value="P:translation"/>
    <property type="evidence" value="ECO:0007669"/>
    <property type="project" value="InterPro"/>
</dbReference>
<keyword evidence="2" id="KW-0699">rRNA-binding</keyword>
<dbReference type="PANTHER" id="PTHR10746">
    <property type="entry name" value="50S RIBOSOMAL PROTEIN L4"/>
    <property type="match status" value="1"/>
</dbReference>
<evidence type="ECO:0000256" key="1">
    <source>
        <dbReference type="ARBA" id="ARBA00010528"/>
    </source>
</evidence>
<name>A0A2R4QQ57_9PHAE</name>
<gene>
    <name evidence="9" type="primary">rpl4</name>
</gene>
<geneLocation type="plastid" evidence="9"/>
<accession>A0A2R4QQ57</accession>
<dbReference type="GO" id="GO:0003735">
    <property type="term" value="F:structural constituent of ribosome"/>
    <property type="evidence" value="ECO:0007669"/>
    <property type="project" value="InterPro"/>
</dbReference>
<dbReference type="InterPro" id="IPR002136">
    <property type="entry name" value="Ribosomal_uL4"/>
</dbReference>
<dbReference type="InterPro" id="IPR023574">
    <property type="entry name" value="Ribosomal_uL4_dom_sf"/>
</dbReference>
<dbReference type="InterPro" id="IPR013005">
    <property type="entry name" value="Ribosomal_uL4-like"/>
</dbReference>
<evidence type="ECO:0000256" key="8">
    <source>
        <dbReference type="SAM" id="MobiDB-lite"/>
    </source>
</evidence>
<dbReference type="PANTHER" id="PTHR10746:SF17">
    <property type="entry name" value="LARGE RIBOSOMAL SUBUNIT PROTEIN UL4C"/>
    <property type="match status" value="1"/>
</dbReference>
<dbReference type="GO" id="GO:1990904">
    <property type="term" value="C:ribonucleoprotein complex"/>
    <property type="evidence" value="ECO:0007669"/>
    <property type="project" value="UniProtKB-KW"/>
</dbReference>
<comment type="similarity">
    <text evidence="1">Belongs to the universal ribosomal protein uL4 family.</text>
</comment>
<dbReference type="SUPFAM" id="SSF52166">
    <property type="entry name" value="Ribosomal protein L4"/>
    <property type="match status" value="1"/>
</dbReference>
<dbReference type="EMBL" id="MG922855">
    <property type="protein sequence ID" value="AVZ00674.1"/>
    <property type="molecule type" value="Genomic_DNA"/>
</dbReference>
<evidence type="ECO:0000256" key="6">
    <source>
        <dbReference type="ARBA" id="ARBA00035208"/>
    </source>
</evidence>
<dbReference type="HAMAP" id="MF_01328_B">
    <property type="entry name" value="Ribosomal_uL4_B"/>
    <property type="match status" value="1"/>
</dbReference>
<organism evidence="9">
    <name type="scientific">Fucus spiralis</name>
    <dbReference type="NCBI Taxonomy" id="87149"/>
    <lineage>
        <taxon>Eukaryota</taxon>
        <taxon>Sar</taxon>
        <taxon>Stramenopiles</taxon>
        <taxon>Ochrophyta</taxon>
        <taxon>PX clade</taxon>
        <taxon>Phaeophyceae</taxon>
        <taxon>Fucales</taxon>
        <taxon>Fucaceae</taxon>
        <taxon>Fucus</taxon>
    </lineage>
</organism>
<dbReference type="Pfam" id="PF00573">
    <property type="entry name" value="Ribosomal_L4"/>
    <property type="match status" value="1"/>
</dbReference>
<evidence type="ECO:0000256" key="2">
    <source>
        <dbReference type="ARBA" id="ARBA00022730"/>
    </source>
</evidence>
<keyword evidence="4 9" id="KW-0689">Ribosomal protein</keyword>
<dbReference type="GO" id="GO:0019843">
    <property type="term" value="F:rRNA binding"/>
    <property type="evidence" value="ECO:0007669"/>
    <property type="project" value="UniProtKB-KW"/>
</dbReference>
<evidence type="ECO:0000256" key="5">
    <source>
        <dbReference type="ARBA" id="ARBA00023274"/>
    </source>
</evidence>
<dbReference type="AlphaFoldDB" id="A0A2R4QQ57"/>